<feature type="compositionally biased region" description="Basic and acidic residues" evidence="1">
    <location>
        <begin position="184"/>
        <end position="194"/>
    </location>
</feature>
<name>A0A4Y3NJI6_PAEAU</name>
<feature type="region of interest" description="Disordered" evidence="1">
    <location>
        <begin position="169"/>
        <end position="205"/>
    </location>
</feature>
<dbReference type="GeneID" id="97300122"/>
<dbReference type="EMBL" id="BJMD01000008">
    <property type="protein sequence ID" value="GEB18869.1"/>
    <property type="molecule type" value="Genomic_DNA"/>
</dbReference>
<organism evidence="2 3">
    <name type="scientific">Paenarthrobacter aurescens</name>
    <name type="common">Arthrobacter aurescens</name>
    <dbReference type="NCBI Taxonomy" id="43663"/>
    <lineage>
        <taxon>Bacteria</taxon>
        <taxon>Bacillati</taxon>
        <taxon>Actinomycetota</taxon>
        <taxon>Actinomycetes</taxon>
        <taxon>Micrococcales</taxon>
        <taxon>Micrococcaceae</taxon>
        <taxon>Paenarthrobacter</taxon>
    </lineage>
</organism>
<protein>
    <submittedName>
        <fullName evidence="2">Uncharacterized protein</fullName>
    </submittedName>
</protein>
<accession>A0A4Y3NJI6</accession>
<dbReference type="Proteomes" id="UP000317715">
    <property type="component" value="Unassembled WGS sequence"/>
</dbReference>
<evidence type="ECO:0000313" key="3">
    <source>
        <dbReference type="Proteomes" id="UP000317715"/>
    </source>
</evidence>
<dbReference type="RefSeq" id="WP_141283136.1">
    <property type="nucleotide sequence ID" value="NZ_BAAAWK010000001.1"/>
</dbReference>
<evidence type="ECO:0000256" key="1">
    <source>
        <dbReference type="SAM" id="MobiDB-lite"/>
    </source>
</evidence>
<feature type="compositionally biased region" description="Polar residues" evidence="1">
    <location>
        <begin position="195"/>
        <end position="205"/>
    </location>
</feature>
<dbReference type="OrthoDB" id="4938158at2"/>
<dbReference type="AlphaFoldDB" id="A0A4Y3NJI6"/>
<proteinExistence type="predicted"/>
<comment type="caution">
    <text evidence="2">The sequence shown here is derived from an EMBL/GenBank/DDBJ whole genome shotgun (WGS) entry which is preliminary data.</text>
</comment>
<keyword evidence="3" id="KW-1185">Reference proteome</keyword>
<sequence>MDTSPENLAIAIGKAMGGGEGTSYDGTSYCQSGNYLVRFAISVHPRAFMWSAKELPDGSTRTFDRTTLTMQTDGADDFSLSIDRIPFSFPEAVKLCFPLSLPIWGRHMDRYHPVASEVHGPDTTLLLRDRTDPTVFGSFTFETESGIAKALITPTSILRLEREPRPENGKYDFGFVAGFAGDGPGRRRRDENRDTQPNTSKDTTN</sequence>
<evidence type="ECO:0000313" key="2">
    <source>
        <dbReference type="EMBL" id="GEB18869.1"/>
    </source>
</evidence>
<reference evidence="2 3" key="1">
    <citation type="submission" date="2019-06" db="EMBL/GenBank/DDBJ databases">
        <title>Whole genome shotgun sequence of Paenarthrobacter aurescens NBRC 12136.</title>
        <authorList>
            <person name="Hosoyama A."/>
            <person name="Uohara A."/>
            <person name="Ohji S."/>
            <person name="Ichikawa N."/>
        </authorList>
    </citation>
    <scope>NUCLEOTIDE SEQUENCE [LARGE SCALE GENOMIC DNA]</scope>
    <source>
        <strain evidence="2 3">NBRC 12136</strain>
    </source>
</reference>
<gene>
    <name evidence="2" type="ORF">AAU01_16240</name>
</gene>